<evidence type="ECO:0000256" key="5">
    <source>
        <dbReference type="ARBA" id="ARBA00023136"/>
    </source>
</evidence>
<comment type="caution">
    <text evidence="8">The sequence shown here is derived from an EMBL/GenBank/DDBJ whole genome shotgun (WGS) entry which is preliminary data.</text>
</comment>
<dbReference type="AlphaFoldDB" id="A0A0F9J452"/>
<feature type="transmembrane region" description="Helical" evidence="6">
    <location>
        <begin position="187"/>
        <end position="203"/>
    </location>
</feature>
<keyword evidence="2" id="KW-1003">Cell membrane</keyword>
<evidence type="ECO:0000256" key="3">
    <source>
        <dbReference type="ARBA" id="ARBA00022692"/>
    </source>
</evidence>
<accession>A0A0F9J452</accession>
<protein>
    <recommendedName>
        <fullName evidence="7">Acyltransferase 3 domain-containing protein</fullName>
    </recommendedName>
</protein>
<dbReference type="PANTHER" id="PTHR40074">
    <property type="entry name" value="O-ACETYLTRANSFERASE WECH"/>
    <property type="match status" value="1"/>
</dbReference>
<name>A0A0F9J452_9ZZZZ</name>
<evidence type="ECO:0000256" key="6">
    <source>
        <dbReference type="SAM" id="Phobius"/>
    </source>
</evidence>
<proteinExistence type="predicted"/>
<gene>
    <name evidence="8" type="ORF">LCGC14_1500730</name>
</gene>
<feature type="transmembrane region" description="Helical" evidence="6">
    <location>
        <begin position="76"/>
        <end position="93"/>
    </location>
</feature>
<reference evidence="8" key="1">
    <citation type="journal article" date="2015" name="Nature">
        <title>Complex archaea that bridge the gap between prokaryotes and eukaryotes.</title>
        <authorList>
            <person name="Spang A."/>
            <person name="Saw J.H."/>
            <person name="Jorgensen S.L."/>
            <person name="Zaremba-Niedzwiedzka K."/>
            <person name="Martijn J."/>
            <person name="Lind A.E."/>
            <person name="van Eijk R."/>
            <person name="Schleper C."/>
            <person name="Guy L."/>
            <person name="Ettema T.J."/>
        </authorList>
    </citation>
    <scope>NUCLEOTIDE SEQUENCE</scope>
</reference>
<feature type="transmembrane region" description="Helical" evidence="6">
    <location>
        <begin position="35"/>
        <end position="55"/>
    </location>
</feature>
<feature type="transmembrane region" description="Helical" evidence="6">
    <location>
        <begin position="156"/>
        <end position="175"/>
    </location>
</feature>
<dbReference type="Pfam" id="PF01757">
    <property type="entry name" value="Acyl_transf_3"/>
    <property type="match status" value="1"/>
</dbReference>
<organism evidence="8">
    <name type="scientific">marine sediment metagenome</name>
    <dbReference type="NCBI Taxonomy" id="412755"/>
    <lineage>
        <taxon>unclassified sequences</taxon>
        <taxon>metagenomes</taxon>
        <taxon>ecological metagenomes</taxon>
    </lineage>
</organism>
<dbReference type="GO" id="GO:0016413">
    <property type="term" value="F:O-acetyltransferase activity"/>
    <property type="evidence" value="ECO:0007669"/>
    <property type="project" value="TreeGrafter"/>
</dbReference>
<keyword evidence="4 6" id="KW-1133">Transmembrane helix</keyword>
<keyword evidence="3 6" id="KW-0812">Transmembrane</keyword>
<feature type="transmembrane region" description="Helical" evidence="6">
    <location>
        <begin position="244"/>
        <end position="269"/>
    </location>
</feature>
<feature type="transmembrane region" description="Helical" evidence="6">
    <location>
        <begin position="130"/>
        <end position="149"/>
    </location>
</feature>
<feature type="transmembrane region" description="Helical" evidence="6">
    <location>
        <begin position="12"/>
        <end position="29"/>
    </location>
</feature>
<dbReference type="InterPro" id="IPR002656">
    <property type="entry name" value="Acyl_transf_3_dom"/>
</dbReference>
<comment type="subcellular location">
    <subcellularLocation>
        <location evidence="1">Cell membrane</location>
        <topology evidence="1">Multi-pass membrane protein</topology>
    </subcellularLocation>
</comment>
<dbReference type="PANTHER" id="PTHR40074:SF2">
    <property type="entry name" value="O-ACETYLTRANSFERASE WECH"/>
    <property type="match status" value="1"/>
</dbReference>
<evidence type="ECO:0000256" key="2">
    <source>
        <dbReference type="ARBA" id="ARBA00022475"/>
    </source>
</evidence>
<feature type="transmembrane region" description="Helical" evidence="6">
    <location>
        <begin position="281"/>
        <end position="300"/>
    </location>
</feature>
<dbReference type="GO" id="GO:0009246">
    <property type="term" value="P:enterobacterial common antigen biosynthetic process"/>
    <property type="evidence" value="ECO:0007669"/>
    <property type="project" value="TreeGrafter"/>
</dbReference>
<evidence type="ECO:0000256" key="4">
    <source>
        <dbReference type="ARBA" id="ARBA00022989"/>
    </source>
</evidence>
<dbReference type="GO" id="GO:0005886">
    <property type="term" value="C:plasma membrane"/>
    <property type="evidence" value="ECO:0007669"/>
    <property type="project" value="UniProtKB-SubCell"/>
</dbReference>
<feature type="transmembrane region" description="Helical" evidence="6">
    <location>
        <begin position="215"/>
        <end position="232"/>
    </location>
</feature>
<evidence type="ECO:0000256" key="1">
    <source>
        <dbReference type="ARBA" id="ARBA00004651"/>
    </source>
</evidence>
<evidence type="ECO:0000259" key="7">
    <source>
        <dbReference type="Pfam" id="PF01757"/>
    </source>
</evidence>
<sequence>MRLVSFDYFRGVAILFIVAGHSFGAWPVDSFSEKVLANIVYSGTALFVFISGFFFHHIFYKDFEMKYFMSKKAKNVLAPYLILSTLGFCYFALSSEPFPFLDRMMATDGSSWMDYVQLYLSYLWTGRIMYAYWYIPFIMIMFLISPLFIGYIRLSLAPRLIIMLALLFFSAFFVHRPILSMSPIHSVMYYIPVYLIGINCSINRESFESFLKGKTLIFGVIVIVLAIIQAIYFDSRGAPSKAEIFSYGGIDINIFQKIVLCFFFLSLLFRYEHKTIPGLKLLASYSFAIFFLHTWILHITDQYRPYVLFTNVPDVVVWLGVITFTVIVSLIIAYLVKAALKHNSRYFIGF</sequence>
<feature type="transmembrane region" description="Helical" evidence="6">
    <location>
        <begin position="315"/>
        <end position="336"/>
    </location>
</feature>
<dbReference type="EMBL" id="LAZR01010886">
    <property type="protein sequence ID" value="KKM64509.1"/>
    <property type="molecule type" value="Genomic_DNA"/>
</dbReference>
<evidence type="ECO:0000313" key="8">
    <source>
        <dbReference type="EMBL" id="KKM64509.1"/>
    </source>
</evidence>
<feature type="domain" description="Acyltransferase 3" evidence="7">
    <location>
        <begin position="4"/>
        <end position="333"/>
    </location>
</feature>
<keyword evidence="5 6" id="KW-0472">Membrane</keyword>